<reference evidence="4 5" key="1">
    <citation type="submission" date="2018-05" db="EMBL/GenBank/DDBJ databases">
        <authorList>
            <consortium name="IHU Genomes"/>
        </authorList>
    </citation>
    <scope>NUCLEOTIDE SEQUENCE [LARGE SCALE GENOMIC DNA]</scope>
    <source>
        <strain evidence="4 5">P7336</strain>
    </source>
</reference>
<dbReference type="InterPro" id="IPR025847">
    <property type="entry name" value="MEDS_domain"/>
</dbReference>
<evidence type="ECO:0000313" key="4">
    <source>
        <dbReference type="EMBL" id="SRX92390.1"/>
    </source>
</evidence>
<gene>
    <name evidence="4" type="ORF">MSP7336_00615</name>
</gene>
<evidence type="ECO:0000256" key="1">
    <source>
        <dbReference type="ARBA" id="ARBA00022527"/>
    </source>
</evidence>
<dbReference type="PANTHER" id="PTHR35526:SF3">
    <property type="entry name" value="ANTI-SIGMA-F FACTOR RSBW"/>
    <property type="match status" value="1"/>
</dbReference>
<dbReference type="PANTHER" id="PTHR35526">
    <property type="entry name" value="ANTI-SIGMA-F FACTOR RSBW-RELATED"/>
    <property type="match status" value="1"/>
</dbReference>
<organism evidence="4 5">
    <name type="scientific">Mycobacterium shimoidei</name>
    <dbReference type="NCBI Taxonomy" id="29313"/>
    <lineage>
        <taxon>Bacteria</taxon>
        <taxon>Bacillati</taxon>
        <taxon>Actinomycetota</taxon>
        <taxon>Actinomycetes</taxon>
        <taxon>Mycobacteriales</taxon>
        <taxon>Mycobacteriaceae</taxon>
        <taxon>Mycobacterium</taxon>
    </lineage>
</organism>
<feature type="domain" description="MEDS" evidence="3">
    <location>
        <begin position="12"/>
        <end position="155"/>
    </location>
</feature>
<dbReference type="InterPro" id="IPR050267">
    <property type="entry name" value="Anti-sigma-factor_SerPK"/>
</dbReference>
<dbReference type="RefSeq" id="WP_084226428.1">
    <property type="nucleotide sequence ID" value="NZ_JACKUN010000013.1"/>
</dbReference>
<dbReference type="OrthoDB" id="4088450at2"/>
<evidence type="ECO:0000259" key="2">
    <source>
        <dbReference type="Pfam" id="PF13581"/>
    </source>
</evidence>
<dbReference type="Pfam" id="PF14417">
    <property type="entry name" value="MEDS"/>
    <property type="match status" value="1"/>
</dbReference>
<keyword evidence="5" id="KW-1185">Reference proteome</keyword>
<feature type="domain" description="Histidine kinase/HSP90-like ATPase" evidence="2">
    <location>
        <begin position="194"/>
        <end position="305"/>
    </location>
</feature>
<dbReference type="Pfam" id="PF13581">
    <property type="entry name" value="HATPase_c_2"/>
    <property type="match status" value="1"/>
</dbReference>
<evidence type="ECO:0000259" key="3">
    <source>
        <dbReference type="Pfam" id="PF14417"/>
    </source>
</evidence>
<keyword evidence="1 4" id="KW-0723">Serine/threonine-protein kinase</keyword>
<dbReference type="InterPro" id="IPR003594">
    <property type="entry name" value="HATPase_dom"/>
</dbReference>
<protein>
    <submittedName>
        <fullName evidence="4">Putative anti-sigma regulatory factor, serine/threonine protein kinase [Kribbella flavida DSM]</fullName>
    </submittedName>
</protein>
<dbReference type="CDD" id="cd16936">
    <property type="entry name" value="HATPase_RsbW-like"/>
    <property type="match status" value="1"/>
</dbReference>
<dbReference type="InterPro" id="IPR047718">
    <property type="entry name" value="RsbA-like_anti_sig"/>
</dbReference>
<dbReference type="EMBL" id="UEGW01000001">
    <property type="protein sequence ID" value="SRX92390.1"/>
    <property type="molecule type" value="Genomic_DNA"/>
</dbReference>
<dbReference type="Proteomes" id="UP000252015">
    <property type="component" value="Unassembled WGS sequence"/>
</dbReference>
<keyword evidence="1 4" id="KW-0808">Transferase</keyword>
<dbReference type="STRING" id="29313.BHQ16_10120"/>
<dbReference type="SUPFAM" id="SSF55874">
    <property type="entry name" value="ATPase domain of HSP90 chaperone/DNA topoisomerase II/histidine kinase"/>
    <property type="match status" value="1"/>
</dbReference>
<keyword evidence="1 4" id="KW-0418">Kinase</keyword>
<name>A0A375YUJ9_MYCSH</name>
<sequence>MASAPTVDRGYDHSAVIYRTPDEYVHSVVPFITEGLARAETVWAAVPTPKLSILREALGAAARDVTFVDITEMGRNPGRILAAEWAFIYQHRTGPVRLIAEPVWPGRTAVEYPACIQHEALANIAFEDCDVAGLCPYDASLLDDEILADIRATHPLIGSNASRERSADYAVDAALQRCNQALATGPAPLTYTVSKAEDLAGARRHGGRYGRLLGLSADRIADLKLVITELATNSLQHGGGRSRLAFWEHSGHLVCEVRDLGFLIDPLAGRRPPNTGGPGAVGLFVVNALADLVRTHTSPGGTTIHAYMRLDRFAPGAVTAD</sequence>
<proteinExistence type="predicted"/>
<dbReference type="GO" id="GO:0004674">
    <property type="term" value="F:protein serine/threonine kinase activity"/>
    <property type="evidence" value="ECO:0007669"/>
    <property type="project" value="UniProtKB-KW"/>
</dbReference>
<dbReference type="InterPro" id="IPR036890">
    <property type="entry name" value="HATPase_C_sf"/>
</dbReference>
<evidence type="ECO:0000313" key="5">
    <source>
        <dbReference type="Proteomes" id="UP000252015"/>
    </source>
</evidence>
<dbReference type="NCBIfam" id="NF041045">
    <property type="entry name" value="RsbA_anti_sig"/>
    <property type="match status" value="1"/>
</dbReference>
<accession>A0A375YUJ9</accession>
<dbReference type="AlphaFoldDB" id="A0A375YUJ9"/>
<dbReference type="Gene3D" id="3.30.565.10">
    <property type="entry name" value="Histidine kinase-like ATPase, C-terminal domain"/>
    <property type="match status" value="1"/>
</dbReference>